<keyword evidence="2" id="KW-1185">Reference proteome</keyword>
<dbReference type="AlphaFoldDB" id="A0A165HEV4"/>
<dbReference type="InParanoid" id="A0A165HEV4"/>
<dbReference type="Proteomes" id="UP000077266">
    <property type="component" value="Unassembled WGS sequence"/>
</dbReference>
<evidence type="ECO:0000313" key="2">
    <source>
        <dbReference type="Proteomes" id="UP000077266"/>
    </source>
</evidence>
<proteinExistence type="predicted"/>
<gene>
    <name evidence="1" type="ORF">EXIGLDRAFT_86245</name>
</gene>
<dbReference type="EMBL" id="KV426019">
    <property type="protein sequence ID" value="KZV91864.1"/>
    <property type="molecule type" value="Genomic_DNA"/>
</dbReference>
<evidence type="ECO:0000313" key="1">
    <source>
        <dbReference type="EMBL" id="KZV91864.1"/>
    </source>
</evidence>
<organism evidence="1 2">
    <name type="scientific">Exidia glandulosa HHB12029</name>
    <dbReference type="NCBI Taxonomy" id="1314781"/>
    <lineage>
        <taxon>Eukaryota</taxon>
        <taxon>Fungi</taxon>
        <taxon>Dikarya</taxon>
        <taxon>Basidiomycota</taxon>
        <taxon>Agaricomycotina</taxon>
        <taxon>Agaricomycetes</taxon>
        <taxon>Auriculariales</taxon>
        <taxon>Exidiaceae</taxon>
        <taxon>Exidia</taxon>
    </lineage>
</organism>
<protein>
    <submittedName>
        <fullName evidence="1">Uncharacterized protein</fullName>
    </submittedName>
</protein>
<reference evidence="1 2" key="1">
    <citation type="journal article" date="2016" name="Mol. Biol. Evol.">
        <title>Comparative Genomics of Early-Diverging Mushroom-Forming Fungi Provides Insights into the Origins of Lignocellulose Decay Capabilities.</title>
        <authorList>
            <person name="Nagy L.G."/>
            <person name="Riley R."/>
            <person name="Tritt A."/>
            <person name="Adam C."/>
            <person name="Daum C."/>
            <person name="Floudas D."/>
            <person name="Sun H."/>
            <person name="Yadav J.S."/>
            <person name="Pangilinan J."/>
            <person name="Larsson K.H."/>
            <person name="Matsuura K."/>
            <person name="Barry K."/>
            <person name="Labutti K."/>
            <person name="Kuo R."/>
            <person name="Ohm R.A."/>
            <person name="Bhattacharya S.S."/>
            <person name="Shirouzu T."/>
            <person name="Yoshinaga Y."/>
            <person name="Martin F.M."/>
            <person name="Grigoriev I.V."/>
            <person name="Hibbett D.S."/>
        </authorList>
    </citation>
    <scope>NUCLEOTIDE SEQUENCE [LARGE SCALE GENOMIC DNA]</scope>
    <source>
        <strain evidence="1 2">HHB12029</strain>
    </source>
</reference>
<name>A0A165HEV4_EXIGL</name>
<sequence length="176" mass="19555">MAWISDIKNSSSVQFTGFWVTFVETTCDVQDSQVIAIDSTAGGLEATVDYERIPIDRWRSHDRLYSKRLESGSVGADTDTGTRYGCVRMHFSCESCKRYSESCLVCVCTPGARTTRCSLRGAERERERLTEAERGLGITGTIRRTRHGVSTYCTLVCVSRVCSPPDWCVCAGIGRL</sequence>
<accession>A0A165HEV4</accession>